<keyword evidence="7" id="KW-0210">Decarboxylase</keyword>
<dbReference type="SUPFAM" id="SSF52255">
    <property type="entry name" value="N5-CAIR mutase (phosphoribosylaminoimidazole carboxylase, PurE)"/>
    <property type="match status" value="1"/>
</dbReference>
<organism evidence="14 15">
    <name type="scientific">Klebsormidium nitens</name>
    <name type="common">Green alga</name>
    <name type="synonym">Ulothrix nitens</name>
    <dbReference type="NCBI Taxonomy" id="105231"/>
    <lineage>
        <taxon>Eukaryota</taxon>
        <taxon>Viridiplantae</taxon>
        <taxon>Streptophyta</taxon>
        <taxon>Klebsormidiophyceae</taxon>
        <taxon>Klebsormidiales</taxon>
        <taxon>Klebsormidiaceae</taxon>
        <taxon>Klebsormidium</taxon>
    </lineage>
</organism>
<dbReference type="HAMAP" id="MF_01928">
    <property type="entry name" value="PurK"/>
    <property type="match status" value="1"/>
</dbReference>
<dbReference type="UniPathway" id="UPA00074">
    <property type="reaction ID" value="UER00130"/>
</dbReference>
<dbReference type="NCBIfam" id="TIGR01162">
    <property type="entry name" value="purE"/>
    <property type="match status" value="1"/>
</dbReference>
<dbReference type="InterPro" id="IPR005875">
    <property type="entry name" value="PurK"/>
</dbReference>
<dbReference type="Pfam" id="PF22660">
    <property type="entry name" value="RS_preATP-grasp-like"/>
    <property type="match status" value="1"/>
</dbReference>
<accession>A0A1Y1I063</accession>
<feature type="region of interest" description="Disordered" evidence="12">
    <location>
        <begin position="458"/>
        <end position="508"/>
    </location>
</feature>
<comment type="similarity">
    <text evidence="3">In the C-terminal section; belongs to the AIR carboxylase family. Class I subfamily.</text>
</comment>
<dbReference type="InterPro" id="IPR040686">
    <property type="entry name" value="PurK_C"/>
</dbReference>
<dbReference type="InterPro" id="IPR013815">
    <property type="entry name" value="ATP_grasp_subdomain_1"/>
</dbReference>
<dbReference type="EC" id="4.1.1.21" evidence="4"/>
<dbReference type="NCBIfam" id="TIGR01161">
    <property type="entry name" value="purK"/>
    <property type="match status" value="1"/>
</dbReference>
<evidence type="ECO:0000256" key="12">
    <source>
        <dbReference type="SAM" id="MobiDB-lite"/>
    </source>
</evidence>
<feature type="domain" description="ATP-grasp" evidence="13">
    <location>
        <begin position="146"/>
        <end position="334"/>
    </location>
</feature>
<evidence type="ECO:0000256" key="8">
    <source>
        <dbReference type="ARBA" id="ARBA00022840"/>
    </source>
</evidence>
<dbReference type="EMBL" id="DF237051">
    <property type="protein sequence ID" value="GAQ82166.1"/>
    <property type="molecule type" value="Genomic_DNA"/>
</dbReference>
<dbReference type="GO" id="GO:0005524">
    <property type="term" value="F:ATP binding"/>
    <property type="evidence" value="ECO:0007669"/>
    <property type="project" value="UniProtKB-UniRule"/>
</dbReference>
<reference evidence="14 15" key="1">
    <citation type="journal article" date="2014" name="Nat. Commun.">
        <title>Klebsormidium flaccidum genome reveals primary factors for plant terrestrial adaptation.</title>
        <authorList>
            <person name="Hori K."/>
            <person name="Maruyama F."/>
            <person name="Fujisawa T."/>
            <person name="Togashi T."/>
            <person name="Yamamoto N."/>
            <person name="Seo M."/>
            <person name="Sato S."/>
            <person name="Yamada T."/>
            <person name="Mori H."/>
            <person name="Tajima N."/>
            <person name="Moriyama T."/>
            <person name="Ikeuchi M."/>
            <person name="Watanabe M."/>
            <person name="Wada H."/>
            <person name="Kobayashi K."/>
            <person name="Saito M."/>
            <person name="Masuda T."/>
            <person name="Sasaki-Sekimoto Y."/>
            <person name="Mashiguchi K."/>
            <person name="Awai K."/>
            <person name="Shimojima M."/>
            <person name="Masuda S."/>
            <person name="Iwai M."/>
            <person name="Nobusawa T."/>
            <person name="Narise T."/>
            <person name="Kondo S."/>
            <person name="Saito H."/>
            <person name="Sato R."/>
            <person name="Murakawa M."/>
            <person name="Ihara Y."/>
            <person name="Oshima-Yamada Y."/>
            <person name="Ohtaka K."/>
            <person name="Satoh M."/>
            <person name="Sonobe K."/>
            <person name="Ishii M."/>
            <person name="Ohtani R."/>
            <person name="Kanamori-Sato M."/>
            <person name="Honoki R."/>
            <person name="Miyazaki D."/>
            <person name="Mochizuki H."/>
            <person name="Umetsu J."/>
            <person name="Higashi K."/>
            <person name="Shibata D."/>
            <person name="Kamiya Y."/>
            <person name="Sato N."/>
            <person name="Nakamura Y."/>
            <person name="Tabata S."/>
            <person name="Ida S."/>
            <person name="Kurokawa K."/>
            <person name="Ohta H."/>
        </authorList>
    </citation>
    <scope>NUCLEOTIDE SEQUENCE [LARGE SCALE GENOMIC DNA]</scope>
    <source>
        <strain evidence="14 15">NIES-2285</strain>
    </source>
</reference>
<protein>
    <recommendedName>
        <fullName evidence="4">phosphoribosylaminoimidazole carboxylase</fullName>
        <ecNumber evidence="4">4.1.1.21</ecNumber>
    </recommendedName>
    <alternativeName>
        <fullName evidence="10">AIR carboxylase</fullName>
    </alternativeName>
</protein>
<dbReference type="SMART" id="SM01001">
    <property type="entry name" value="AIRC"/>
    <property type="match status" value="1"/>
</dbReference>
<dbReference type="AlphaFoldDB" id="A0A1Y1I063"/>
<dbReference type="GO" id="GO:0046872">
    <property type="term" value="F:metal ion binding"/>
    <property type="evidence" value="ECO:0007669"/>
    <property type="project" value="InterPro"/>
</dbReference>
<dbReference type="PANTHER" id="PTHR11609">
    <property type="entry name" value="PURINE BIOSYNTHESIS PROTEIN 6/7, PUR6/7"/>
    <property type="match status" value="1"/>
</dbReference>
<dbReference type="Pfam" id="PF02222">
    <property type="entry name" value="ATP-grasp"/>
    <property type="match status" value="1"/>
</dbReference>
<dbReference type="SUPFAM" id="SSF52440">
    <property type="entry name" value="PreATP-grasp domain"/>
    <property type="match status" value="1"/>
</dbReference>
<name>A0A1Y1I063_KLENI</name>
<evidence type="ECO:0000313" key="14">
    <source>
        <dbReference type="EMBL" id="GAQ82166.1"/>
    </source>
</evidence>
<evidence type="ECO:0000256" key="4">
    <source>
        <dbReference type="ARBA" id="ARBA00012329"/>
    </source>
</evidence>
<dbReference type="GO" id="GO:0004638">
    <property type="term" value="F:phosphoribosylaminoimidazole carboxylase activity"/>
    <property type="evidence" value="ECO:0007669"/>
    <property type="project" value="UniProtKB-EC"/>
</dbReference>
<dbReference type="STRING" id="105231.A0A1Y1I063"/>
<keyword evidence="6" id="KW-0658">Purine biosynthesis</keyword>
<proteinExistence type="inferred from homology"/>
<dbReference type="InterPro" id="IPR011054">
    <property type="entry name" value="Rudment_hybrid_motif"/>
</dbReference>
<dbReference type="InterPro" id="IPR003135">
    <property type="entry name" value="ATP-grasp_carboxylate-amine"/>
</dbReference>
<evidence type="ECO:0000256" key="7">
    <source>
        <dbReference type="ARBA" id="ARBA00022793"/>
    </source>
</evidence>
<dbReference type="Pfam" id="PF17769">
    <property type="entry name" value="PurK_C"/>
    <property type="match status" value="1"/>
</dbReference>
<keyword evidence="5 11" id="KW-0547">Nucleotide-binding</keyword>
<dbReference type="FunFam" id="3.30.1490.20:FF:000016">
    <property type="entry name" value="phosphoribosylaminoimidazole carboxylase, chloroplastic"/>
    <property type="match status" value="1"/>
</dbReference>
<keyword evidence="9" id="KW-0456">Lyase</keyword>
<dbReference type="Gene3D" id="3.30.1490.20">
    <property type="entry name" value="ATP-grasp fold, A domain"/>
    <property type="match status" value="1"/>
</dbReference>
<keyword evidence="8 11" id="KW-0067">ATP-binding</keyword>
<evidence type="ECO:0000256" key="3">
    <source>
        <dbReference type="ARBA" id="ARBA00006114"/>
    </source>
</evidence>
<dbReference type="Proteomes" id="UP000054558">
    <property type="component" value="Unassembled WGS sequence"/>
</dbReference>
<evidence type="ECO:0000256" key="11">
    <source>
        <dbReference type="PROSITE-ProRule" id="PRU00409"/>
    </source>
</evidence>
<dbReference type="Pfam" id="PF00731">
    <property type="entry name" value="AIRC"/>
    <property type="match status" value="1"/>
</dbReference>
<dbReference type="PANTHER" id="PTHR11609:SF5">
    <property type="entry name" value="PHOSPHORIBOSYLAMINOIMIDAZOLE CARBOXYLASE"/>
    <property type="match status" value="1"/>
</dbReference>
<dbReference type="GO" id="GO:0006189">
    <property type="term" value="P:'de novo' IMP biosynthetic process"/>
    <property type="evidence" value="ECO:0007669"/>
    <property type="project" value="UniProtKB-UniPathway"/>
</dbReference>
<dbReference type="PROSITE" id="PS50975">
    <property type="entry name" value="ATP_GRASP"/>
    <property type="match status" value="1"/>
</dbReference>
<dbReference type="SUPFAM" id="SSF51246">
    <property type="entry name" value="Rudiment single hybrid motif"/>
    <property type="match status" value="1"/>
</dbReference>
<sequence>MTGRGLGRGSNGSAVRCAMSSVDEDETDVCGDLCTTTEGLCNTVVGVLGGGQLGRMLCQAASPMGLKVDVLDPLPEAPASRIAHRHEVGSFKDASAVRIFARGCGVLTVEIEHVDVDTLDALASEGVDVEPRPSTIRIIQDKYLQKEHFAKNEVPLADFVKLDDMDAAIQAGRTFGYPLMIKSRKMAYDGRGNAVAHSVDKLAEAVQVLGGFERGLYAEKWAPFQKELAVMVARGRDGSLRSYPVVETAHKDNICHTVEAPAAIPEATAKAALKVAEKAVGCLYGAGVFGVELFLLPDGEILLNEVAPRPHNSGHYTIEACATSQYEQHLRAVLGLPLGDPAMKTPAAIMLNILGEAEGEAGMAAAHKLLHSAVAVPGASVHWYEKPDVRPQRKIGHITIVGPDRRTVRRRLAEIVQKAGWTGDKVPPLARSASDDTSVTADNGYAESLATAVDELEAPTGEGTSGAGEGSLEGSGSVGVSEQGGASRSESTPREEAGTSYGTPGAQVGIIMGSDSDLPVMSAAAAVLEDFGIPYELTVVSAHRTPDRMFEYAKRAHKRGIRAIIAGAGGAAHLPGMVAALSPLPVFGVPVKGSTLDGMDSLLSIVQMPRGIPVGTLAINNAMNAALQVVRVFGAFDPAVSEKIVAYHKDLERIVLEKAEKLEAVGWKKYLDGQRKQ</sequence>
<dbReference type="HAMAP" id="MF_01929">
    <property type="entry name" value="PurE_classI"/>
    <property type="match status" value="1"/>
</dbReference>
<evidence type="ECO:0000256" key="10">
    <source>
        <dbReference type="ARBA" id="ARBA00031607"/>
    </source>
</evidence>
<evidence type="ECO:0000313" key="15">
    <source>
        <dbReference type="Proteomes" id="UP000054558"/>
    </source>
</evidence>
<comment type="catalytic activity">
    <reaction evidence="1">
        <text>5-amino-1-(5-phospho-D-ribosyl)imidazole-4-carboxylate + H(+) = 5-amino-1-(5-phospho-beta-D-ribosyl)imidazole + CO2</text>
        <dbReference type="Rhea" id="RHEA:10792"/>
        <dbReference type="ChEBI" id="CHEBI:15378"/>
        <dbReference type="ChEBI" id="CHEBI:16526"/>
        <dbReference type="ChEBI" id="CHEBI:77657"/>
        <dbReference type="ChEBI" id="CHEBI:137981"/>
        <dbReference type="EC" id="4.1.1.21"/>
    </reaction>
</comment>
<evidence type="ECO:0000259" key="13">
    <source>
        <dbReference type="PROSITE" id="PS50975"/>
    </source>
</evidence>
<dbReference type="InterPro" id="IPR016185">
    <property type="entry name" value="PreATP-grasp_dom_sf"/>
</dbReference>
<dbReference type="InterPro" id="IPR000031">
    <property type="entry name" value="PurE_dom"/>
</dbReference>
<dbReference type="SUPFAM" id="SSF56059">
    <property type="entry name" value="Glutathione synthetase ATP-binding domain-like"/>
    <property type="match status" value="1"/>
</dbReference>
<evidence type="ECO:0000256" key="1">
    <source>
        <dbReference type="ARBA" id="ARBA00001244"/>
    </source>
</evidence>
<evidence type="ECO:0000256" key="6">
    <source>
        <dbReference type="ARBA" id="ARBA00022755"/>
    </source>
</evidence>
<feature type="compositionally biased region" description="Low complexity" evidence="12">
    <location>
        <begin position="478"/>
        <end position="487"/>
    </location>
</feature>
<dbReference type="InterPro" id="IPR011761">
    <property type="entry name" value="ATP-grasp"/>
</dbReference>
<dbReference type="InterPro" id="IPR033747">
    <property type="entry name" value="PurE_ClassI"/>
</dbReference>
<keyword evidence="15" id="KW-1185">Reference proteome</keyword>
<dbReference type="OrthoDB" id="15425at2759"/>
<dbReference type="InterPro" id="IPR054350">
    <property type="entry name" value="PurT/PurK_preATP-grasp"/>
</dbReference>
<dbReference type="Gene3D" id="3.40.50.20">
    <property type="match status" value="1"/>
</dbReference>
<evidence type="ECO:0000256" key="9">
    <source>
        <dbReference type="ARBA" id="ARBA00023239"/>
    </source>
</evidence>
<dbReference type="Gene3D" id="3.30.470.20">
    <property type="entry name" value="ATP-grasp fold, B domain"/>
    <property type="match status" value="1"/>
</dbReference>
<dbReference type="FunFam" id="3.40.50.1970:FF:000013">
    <property type="entry name" value="Phosphoribosylaminoimidazole carboxylase"/>
    <property type="match status" value="1"/>
</dbReference>
<comment type="pathway">
    <text evidence="2">Purine metabolism; IMP biosynthesis via de novo pathway; 5-amino-1-(5-phospho-D-ribosyl)imidazole-4-carboxylate from 5-amino-1-(5-phospho-D-ribosyl)imidazole (carboxylase route): step 1/1.</text>
</comment>
<dbReference type="NCBIfam" id="NF004679">
    <property type="entry name" value="PRK06019.1-5"/>
    <property type="match status" value="1"/>
</dbReference>
<gene>
    <name evidence="14" type="ORF">KFL_001020160</name>
</gene>
<feature type="compositionally biased region" description="Gly residues" evidence="12">
    <location>
        <begin position="463"/>
        <end position="477"/>
    </location>
</feature>
<evidence type="ECO:0000256" key="5">
    <source>
        <dbReference type="ARBA" id="ARBA00022741"/>
    </source>
</evidence>
<dbReference type="OMA" id="PANVKWK"/>
<dbReference type="Gene3D" id="3.40.50.1970">
    <property type="match status" value="1"/>
</dbReference>
<dbReference type="FunFam" id="3.30.470.20:FF:000037">
    <property type="entry name" value="Phosphoribosylaminoimidazole carboxylase, chloroplastic"/>
    <property type="match status" value="1"/>
</dbReference>
<evidence type="ECO:0000256" key="2">
    <source>
        <dbReference type="ARBA" id="ARBA00004747"/>
    </source>
</evidence>